<feature type="transmembrane region" description="Helical" evidence="1">
    <location>
        <begin position="65"/>
        <end position="84"/>
    </location>
</feature>
<accession>D0A4W2</accession>
<dbReference type="KEGG" id="tbg:TbgDal_X14040"/>
<proteinExistence type="predicted"/>
<evidence type="ECO:0000313" key="3">
    <source>
        <dbReference type="Proteomes" id="UP000002316"/>
    </source>
</evidence>
<organism evidence="2 3">
    <name type="scientific">Trypanosoma brucei gambiense (strain MHOM/CI/86/DAL972)</name>
    <dbReference type="NCBI Taxonomy" id="679716"/>
    <lineage>
        <taxon>Eukaryota</taxon>
        <taxon>Discoba</taxon>
        <taxon>Euglenozoa</taxon>
        <taxon>Kinetoplastea</taxon>
        <taxon>Metakinetoplastina</taxon>
        <taxon>Trypanosomatida</taxon>
        <taxon>Trypanosomatidae</taxon>
        <taxon>Trypanosoma</taxon>
    </lineage>
</organism>
<gene>
    <name evidence="2" type="ORF">TbgDal_X14040</name>
</gene>
<dbReference type="GeneID" id="23864609"/>
<keyword evidence="1" id="KW-1133">Transmembrane helix</keyword>
<keyword evidence="1" id="KW-0812">Transmembrane</keyword>
<sequence length="106" mass="12748">MFLFIRVHSSARFNTYIQSFFSFATTSAYRYSLYCSFSYSFPLVFLISFSPALMLYIIFHALAPLISFCFFFVSLLFVFVYLLFRRAKRKKRKKEDIFLLRIDSFL</sequence>
<dbReference type="AlphaFoldDB" id="D0A4W2"/>
<reference evidence="3" key="1">
    <citation type="journal article" date="2010" name="PLoS Negl. Trop. Dis.">
        <title>The genome sequence of Trypanosoma brucei gambiense, causative agent of chronic human african trypanosomiasis.</title>
        <authorList>
            <person name="Jackson A.P."/>
            <person name="Sanders M."/>
            <person name="Berry A."/>
            <person name="McQuillan J."/>
            <person name="Aslett M.A."/>
            <person name="Quail M.A."/>
            <person name="Chukualim B."/>
            <person name="Capewell P."/>
            <person name="MacLeod A."/>
            <person name="Melville S.E."/>
            <person name="Gibson W."/>
            <person name="Barry J.D."/>
            <person name="Berriman M."/>
            <person name="Hertz-Fowler C."/>
        </authorList>
    </citation>
    <scope>NUCLEOTIDE SEQUENCE [LARGE SCALE GENOMIC DNA]</scope>
    <source>
        <strain evidence="3">MHOM/CI/86/DAL972</strain>
    </source>
</reference>
<dbReference type="Proteomes" id="UP000002316">
    <property type="component" value="Chromosome 10"/>
</dbReference>
<dbReference type="RefSeq" id="XP_011778570.1">
    <property type="nucleotide sequence ID" value="XM_011780268.1"/>
</dbReference>
<protein>
    <submittedName>
        <fullName evidence="2">Uncharacterized protein</fullName>
    </submittedName>
</protein>
<feature type="transmembrane region" description="Helical" evidence="1">
    <location>
        <begin position="39"/>
        <end position="59"/>
    </location>
</feature>
<name>D0A4W2_TRYB9</name>
<evidence type="ECO:0000256" key="1">
    <source>
        <dbReference type="SAM" id="Phobius"/>
    </source>
</evidence>
<dbReference type="EMBL" id="FN554973">
    <property type="protein sequence ID" value="CBH16306.1"/>
    <property type="molecule type" value="Genomic_DNA"/>
</dbReference>
<evidence type="ECO:0000313" key="2">
    <source>
        <dbReference type="EMBL" id="CBH16306.1"/>
    </source>
</evidence>
<keyword evidence="1" id="KW-0472">Membrane</keyword>